<organism evidence="1 2">
    <name type="scientific">Stappia taiwanensis</name>
    <dbReference type="NCBI Taxonomy" id="992267"/>
    <lineage>
        <taxon>Bacteria</taxon>
        <taxon>Pseudomonadati</taxon>
        <taxon>Pseudomonadota</taxon>
        <taxon>Alphaproteobacteria</taxon>
        <taxon>Hyphomicrobiales</taxon>
        <taxon>Stappiaceae</taxon>
        <taxon>Stappia</taxon>
    </lineage>
</organism>
<gene>
    <name evidence="1" type="ORF">H1W37_13795</name>
</gene>
<sequence>MTASAYPLEIDALVMTRNLPDDLIQAIPVLMVNRQGDSESAYMRTENFLGHVEPGRAYRLTLSGFAEADGEEPEPLPEPAEPPHCILRGTWNEAVDLTIRDANILGGNGRYTLPEGEEELVVPVAPATAENLAYYGCQLLKVGEVTRFVSTDNLPVTITSVGRDYPEGYLLQPEKGGGAYLEVHDRPHFHMPLEEDAGGYLIIGKRDAAGVQRVSAFQVPFGHGIHMAPWAIHSDAYLVGRYMVIYSATPEFSTVILRKADGSLAPVAFR</sequence>
<reference evidence="1 2" key="1">
    <citation type="submission" date="2020-07" db="EMBL/GenBank/DDBJ databases">
        <authorList>
            <person name="Li M."/>
        </authorList>
    </citation>
    <scope>NUCLEOTIDE SEQUENCE [LARGE SCALE GENOMIC DNA]</scope>
    <source>
        <strain evidence="1 2">DSM 23284</strain>
    </source>
</reference>
<dbReference type="Proteomes" id="UP000559404">
    <property type="component" value="Unassembled WGS sequence"/>
</dbReference>
<protein>
    <submittedName>
        <fullName evidence="1">Uncharacterized protein</fullName>
    </submittedName>
</protein>
<comment type="caution">
    <text evidence="1">The sequence shown here is derived from an EMBL/GenBank/DDBJ whole genome shotgun (WGS) entry which is preliminary data.</text>
</comment>
<keyword evidence="2" id="KW-1185">Reference proteome</keyword>
<dbReference type="AlphaFoldDB" id="A0A838Y0G5"/>
<accession>A0A838Y0G5</accession>
<evidence type="ECO:0000313" key="1">
    <source>
        <dbReference type="EMBL" id="MBA4612734.1"/>
    </source>
</evidence>
<dbReference type="EMBL" id="JACEON010000013">
    <property type="protein sequence ID" value="MBA4612734.1"/>
    <property type="molecule type" value="Genomic_DNA"/>
</dbReference>
<reference evidence="1 2" key="2">
    <citation type="submission" date="2020-08" db="EMBL/GenBank/DDBJ databases">
        <title>Stappia taiwanensis sp. nov., isolated from a coastal thermal spring.</title>
        <authorList>
            <person name="Kampfer P."/>
        </authorList>
    </citation>
    <scope>NUCLEOTIDE SEQUENCE [LARGE SCALE GENOMIC DNA]</scope>
    <source>
        <strain evidence="1 2">DSM 23284</strain>
    </source>
</reference>
<dbReference type="RefSeq" id="WP_181760933.1">
    <property type="nucleotide sequence ID" value="NZ_BMCR01000003.1"/>
</dbReference>
<proteinExistence type="predicted"/>
<evidence type="ECO:0000313" key="2">
    <source>
        <dbReference type="Proteomes" id="UP000559404"/>
    </source>
</evidence>
<name>A0A838Y0G5_9HYPH</name>